<dbReference type="InterPro" id="IPR018484">
    <property type="entry name" value="FGGY_N"/>
</dbReference>
<keyword evidence="7" id="KW-1185">Reference proteome</keyword>
<comment type="similarity">
    <text evidence="1">Belongs to the FGGY kinase family.</text>
</comment>
<organism evidence="6 7">
    <name type="scientific">Psychrobacter glaciei</name>
    <dbReference type="NCBI Taxonomy" id="619771"/>
    <lineage>
        <taxon>Bacteria</taxon>
        <taxon>Pseudomonadati</taxon>
        <taxon>Pseudomonadota</taxon>
        <taxon>Gammaproteobacteria</taxon>
        <taxon>Moraxellales</taxon>
        <taxon>Moraxellaceae</taxon>
        <taxon>Psychrobacter</taxon>
    </lineage>
</organism>
<name>A0ABQ3GT27_9GAMM</name>
<dbReference type="PIRSF" id="PIRSF000538">
    <property type="entry name" value="GlpK"/>
    <property type="match status" value="1"/>
</dbReference>
<gene>
    <name evidence="6" type="ORF">GCM10016272_14320</name>
</gene>
<protein>
    <submittedName>
        <fullName evidence="6">Carbohydrate kinase</fullName>
    </submittedName>
</protein>
<dbReference type="CDD" id="cd07779">
    <property type="entry name" value="ASKHA_NBD_FGGY_YgcE-like"/>
    <property type="match status" value="1"/>
</dbReference>
<dbReference type="InterPro" id="IPR000577">
    <property type="entry name" value="Carb_kinase_FGGY"/>
</dbReference>
<evidence type="ECO:0000259" key="5">
    <source>
        <dbReference type="Pfam" id="PF02782"/>
    </source>
</evidence>
<evidence type="ECO:0000259" key="4">
    <source>
        <dbReference type="Pfam" id="PF00370"/>
    </source>
</evidence>
<evidence type="ECO:0000256" key="1">
    <source>
        <dbReference type="ARBA" id="ARBA00009156"/>
    </source>
</evidence>
<dbReference type="EMBL" id="BMZR01000002">
    <property type="protein sequence ID" value="GHD31814.1"/>
    <property type="molecule type" value="Genomic_DNA"/>
</dbReference>
<evidence type="ECO:0000313" key="6">
    <source>
        <dbReference type="EMBL" id="GHD31814.1"/>
    </source>
</evidence>
<keyword evidence="3 6" id="KW-0418">Kinase</keyword>
<accession>A0ABQ3GT27</accession>
<dbReference type="RefSeq" id="WP_189583841.1">
    <property type="nucleotide sequence ID" value="NZ_BMZR01000002.1"/>
</dbReference>
<comment type="caution">
    <text evidence="6">The sequence shown here is derived from an EMBL/GenBank/DDBJ whole genome shotgun (WGS) entry which is preliminary data.</text>
</comment>
<dbReference type="InterPro" id="IPR050406">
    <property type="entry name" value="FGGY_Carb_Kinase"/>
</dbReference>
<evidence type="ECO:0000256" key="2">
    <source>
        <dbReference type="ARBA" id="ARBA00022679"/>
    </source>
</evidence>
<keyword evidence="2" id="KW-0808">Transferase</keyword>
<reference evidence="7" key="1">
    <citation type="journal article" date="2019" name="Int. J. Syst. Evol. Microbiol.">
        <title>The Global Catalogue of Microorganisms (GCM) 10K type strain sequencing project: providing services to taxonomists for standard genome sequencing and annotation.</title>
        <authorList>
            <consortium name="The Broad Institute Genomics Platform"/>
            <consortium name="The Broad Institute Genome Sequencing Center for Infectious Disease"/>
            <person name="Wu L."/>
            <person name="Ma J."/>
        </authorList>
    </citation>
    <scope>NUCLEOTIDE SEQUENCE [LARGE SCALE GENOMIC DNA]</scope>
    <source>
        <strain evidence="7">KCTC 42280</strain>
    </source>
</reference>
<dbReference type="PANTHER" id="PTHR43095:SF5">
    <property type="entry name" value="XYLULOSE KINASE"/>
    <property type="match status" value="1"/>
</dbReference>
<evidence type="ECO:0000256" key="3">
    <source>
        <dbReference type="ARBA" id="ARBA00022777"/>
    </source>
</evidence>
<dbReference type="Gene3D" id="3.30.420.40">
    <property type="match status" value="2"/>
</dbReference>
<dbReference type="InterPro" id="IPR018485">
    <property type="entry name" value="FGGY_C"/>
</dbReference>
<feature type="domain" description="Carbohydrate kinase FGGY N-terminal" evidence="4">
    <location>
        <begin position="10"/>
        <end position="256"/>
    </location>
</feature>
<sequence length="522" mass="58134">MTTNLDDPIYFLAIDNGTQSVRALIFDQFGTEIAKARVPIEPYFSKQPNYAEQHADYYWQKLSEACQQLWQSCDVTPAQIAGVSLATQRYTMICLDKNKQPLRPAIVWMDLRRAETNDIGFLSPLTKIIGMGELVSEAQQKARCNWLAQNEPEIWAKTAHYVNLSAYLTYQLTGELADSTGHSVGYLPYNFKAQKWLKPTDLKWRLFSCTPDQMPKIISPGQKLGQINVQAAEATGILQGTPMIAAASDKACEALGAAGLATDTACLSFGTTATINTISTDYVEVLKHMPAYTAAAPNYYNHEYMIYRGFWMVSWFKEQFAHYEEQLAQTQGIDTEKLLDQAVKDIPAGSMGLMMQPYWSPGVRHPGLEGKGALIGFGDVHTRAHVYRAILEGLAYELKLGFDTIEKRTGKPIKHLRVSGGGSQSDSAMQLTADIFGMPAYRPHTYEASGLGAAINCAVGLGVYPDHLTATQAMTHLGDKFLPIDANVQLYKRLYNEVYLKMYERLQPLYHSIQDITGYPAK</sequence>
<dbReference type="SUPFAM" id="SSF53067">
    <property type="entry name" value="Actin-like ATPase domain"/>
    <property type="match status" value="2"/>
</dbReference>
<dbReference type="Proteomes" id="UP000610203">
    <property type="component" value="Unassembled WGS sequence"/>
</dbReference>
<dbReference type="Pfam" id="PF02782">
    <property type="entry name" value="FGGY_C"/>
    <property type="match status" value="1"/>
</dbReference>
<evidence type="ECO:0000313" key="7">
    <source>
        <dbReference type="Proteomes" id="UP000610203"/>
    </source>
</evidence>
<dbReference type="Pfam" id="PF00370">
    <property type="entry name" value="FGGY_N"/>
    <property type="match status" value="1"/>
</dbReference>
<proteinExistence type="inferred from homology"/>
<feature type="domain" description="Carbohydrate kinase FGGY C-terminal" evidence="5">
    <location>
        <begin position="267"/>
        <end position="460"/>
    </location>
</feature>
<dbReference type="InterPro" id="IPR043129">
    <property type="entry name" value="ATPase_NBD"/>
</dbReference>
<dbReference type="GO" id="GO:0016301">
    <property type="term" value="F:kinase activity"/>
    <property type="evidence" value="ECO:0007669"/>
    <property type="project" value="UniProtKB-KW"/>
</dbReference>
<dbReference type="PANTHER" id="PTHR43095">
    <property type="entry name" value="SUGAR KINASE"/>
    <property type="match status" value="1"/>
</dbReference>